<dbReference type="NCBIfam" id="TIGR02554">
    <property type="entry name" value="PrgH"/>
    <property type="match status" value="1"/>
</dbReference>
<dbReference type="OrthoDB" id="9035799at2"/>
<comment type="caution">
    <text evidence="1">The sequence shown here is derived from an EMBL/GenBank/DDBJ whole genome shotgun (WGS) entry which is preliminary data.</text>
</comment>
<protein>
    <submittedName>
        <fullName evidence="1">Type III secretion apparatus protein PrgH/EprH</fullName>
    </submittedName>
</protein>
<accession>S3JP12</accession>
<dbReference type="Gene3D" id="3.30.70.1770">
    <property type="match status" value="1"/>
</dbReference>
<dbReference type="AlphaFoldDB" id="S3JP12"/>
<gene>
    <name evidence="1" type="ORF">HMPREF0201_03652</name>
</gene>
<dbReference type="Gene3D" id="3.30.70.1780">
    <property type="match status" value="1"/>
</dbReference>
<sequence>MCFVMLEERENGGPGKQLVVRLLNGMLRGCEFTLVSGKTLFIISDEQAIRQQHHGTLLPENTIYIPAKENGSNFEVLVPEDDGEPVILREIQDDATPESVFPANQIVAVGGQKLAWREADGSFSDEILFYSNDKLNEAKKNTVEPLSRAPKKQWWKALVALGIVGCISFAGYTWLTETQRQITSVADFLNKSSDSYQIVYGNDKIIYVLADDDKSAQWAIQSMVRIPQPYRTKVLTLGAEEQRLGKWIESSWPQVKFHRIRLADVKHPVLEISAERTRLSDVERDRFIAALIKNVAYANSIAISEISDKKIKLLAADGLKKMALSFTEINNGNSVTFVIRGAIEDGELERLKEFITRYYQAWGGEYVQFALELKNDWLKGKSYKYGTQGYVKLSPGHWYFPRSLQKEL</sequence>
<dbReference type="Gene3D" id="2.60.200.20">
    <property type="match status" value="1"/>
</dbReference>
<reference evidence="1 2" key="1">
    <citation type="submission" date="2013-04" db="EMBL/GenBank/DDBJ databases">
        <authorList>
            <person name="Weinstock G."/>
            <person name="Sodergren E."/>
            <person name="Lobos E.A."/>
            <person name="Fulton L."/>
            <person name="Fulton R."/>
            <person name="Courtney L."/>
            <person name="Fronick C."/>
            <person name="O'Laughlin M."/>
            <person name="Godfrey J."/>
            <person name="Wilson R.M."/>
            <person name="Miner T."/>
            <person name="Farmer C."/>
            <person name="Delehaunty K."/>
            <person name="Cordes M."/>
            <person name="Minx P."/>
            <person name="Tomlinson C."/>
            <person name="Chen J."/>
            <person name="Wollam A."/>
            <person name="Pepin K.H."/>
            <person name="Palsikar V.B."/>
            <person name="Zhang X."/>
            <person name="Suruliraj S."/>
            <person name="Perna N.T."/>
            <person name="Plunkett G."/>
            <person name="Warren W."/>
            <person name="Mitreva M."/>
            <person name="Mardis E.R."/>
            <person name="Wilson R.K."/>
        </authorList>
    </citation>
    <scope>NUCLEOTIDE SEQUENCE [LARGE SCALE GENOMIC DNA]</scope>
    <source>
        <strain evidence="1 2">DSM 4568</strain>
    </source>
</reference>
<dbReference type="InterPro" id="IPR019029">
    <property type="entry name" value="T3SS_PrgH/EprH-like"/>
</dbReference>
<dbReference type="EMBL" id="ATDT01000032">
    <property type="protein sequence ID" value="EPF14984.1"/>
    <property type="molecule type" value="Genomic_DNA"/>
</dbReference>
<dbReference type="Pfam" id="PF09480">
    <property type="entry name" value="PrgH"/>
    <property type="match status" value="1"/>
</dbReference>
<dbReference type="PATRIC" id="fig|566551.4.peg.3334"/>
<evidence type="ECO:0000313" key="2">
    <source>
        <dbReference type="Proteomes" id="UP000014585"/>
    </source>
</evidence>
<name>S3JP12_9ENTR</name>
<dbReference type="Gene3D" id="3.30.300.170">
    <property type="match status" value="1"/>
</dbReference>
<dbReference type="Proteomes" id="UP000014585">
    <property type="component" value="Unassembled WGS sequence"/>
</dbReference>
<proteinExistence type="predicted"/>
<dbReference type="HOGENOM" id="CLU_054956_1_0_6"/>
<evidence type="ECO:0000313" key="1">
    <source>
        <dbReference type="EMBL" id="EPF14984.1"/>
    </source>
</evidence>
<dbReference type="GO" id="GO:0016020">
    <property type="term" value="C:membrane"/>
    <property type="evidence" value="ECO:0007669"/>
    <property type="project" value="InterPro"/>
</dbReference>
<organism evidence="1 2">
    <name type="scientific">Cedecea davisae DSM 4568</name>
    <dbReference type="NCBI Taxonomy" id="566551"/>
    <lineage>
        <taxon>Bacteria</taxon>
        <taxon>Pseudomonadati</taxon>
        <taxon>Pseudomonadota</taxon>
        <taxon>Gammaproteobacteria</taxon>
        <taxon>Enterobacterales</taxon>
        <taxon>Enterobacteriaceae</taxon>
        <taxon>Cedecea</taxon>
    </lineage>
</organism>
<dbReference type="InterPro" id="IPR013387">
    <property type="entry name" value="T3SS_PrgH/EprH"/>
</dbReference>
<dbReference type="STRING" id="566551.HMPREF0201_03652"/>